<protein>
    <submittedName>
        <fullName evidence="2">Uncharacterized protein</fullName>
    </submittedName>
</protein>
<dbReference type="Proteomes" id="UP001170713">
    <property type="component" value="Unassembled WGS sequence"/>
</dbReference>
<evidence type="ECO:0000256" key="1">
    <source>
        <dbReference type="SAM" id="Phobius"/>
    </source>
</evidence>
<keyword evidence="1" id="KW-1133">Transmembrane helix</keyword>
<organism evidence="2 3">
    <name type="scientific">Aliarcobacter butzleri</name>
    <dbReference type="NCBI Taxonomy" id="28197"/>
    <lineage>
        <taxon>Bacteria</taxon>
        <taxon>Pseudomonadati</taxon>
        <taxon>Campylobacterota</taxon>
        <taxon>Epsilonproteobacteria</taxon>
        <taxon>Campylobacterales</taxon>
        <taxon>Arcobacteraceae</taxon>
        <taxon>Aliarcobacter</taxon>
    </lineage>
</organism>
<gene>
    <name evidence="2" type="ORF">PJV88_08025</name>
</gene>
<reference evidence="2" key="2">
    <citation type="submission" date="2023-01" db="EMBL/GenBank/DDBJ databases">
        <authorList>
            <person name="Uljanovas D."/>
        </authorList>
    </citation>
    <scope>NUCLEOTIDE SEQUENCE</scope>
    <source>
        <strain evidence="2">W48</strain>
    </source>
</reference>
<feature type="transmembrane region" description="Helical" evidence="1">
    <location>
        <begin position="60"/>
        <end position="80"/>
    </location>
</feature>
<evidence type="ECO:0000313" key="3">
    <source>
        <dbReference type="Proteomes" id="UP001170713"/>
    </source>
</evidence>
<dbReference type="RefSeq" id="WP_301343088.1">
    <property type="nucleotide sequence ID" value="NZ_JAQJJC010000011.1"/>
</dbReference>
<keyword evidence="1" id="KW-0812">Transmembrane</keyword>
<reference evidence="2" key="1">
    <citation type="journal article" date="2023" name="Microorganisms">
        <title>Genomic Characterization of Arcobacter butzleri Strains Isolated from Various Sources in Lithuania.</title>
        <authorList>
            <person name="Uljanovas D."/>
            <person name="Golz G."/>
            <person name="Fleischmann S."/>
            <person name="Kudirkiene E."/>
            <person name="Kasetiene N."/>
            <person name="Grineviciene A."/>
            <person name="Tamuleviciene E."/>
            <person name="Aksomaitiene J."/>
            <person name="Alter T."/>
            <person name="Malakauskas M."/>
        </authorList>
    </citation>
    <scope>NUCLEOTIDE SEQUENCE</scope>
    <source>
        <strain evidence="2">W48</strain>
    </source>
</reference>
<dbReference type="EMBL" id="JAQJJC010000011">
    <property type="protein sequence ID" value="MDN5114576.1"/>
    <property type="molecule type" value="Genomic_DNA"/>
</dbReference>
<feature type="transmembrane region" description="Helical" evidence="1">
    <location>
        <begin position="13"/>
        <end position="32"/>
    </location>
</feature>
<feature type="transmembrane region" description="Helical" evidence="1">
    <location>
        <begin position="86"/>
        <end position="119"/>
    </location>
</feature>
<proteinExistence type="predicted"/>
<comment type="caution">
    <text evidence="2">The sequence shown here is derived from an EMBL/GenBank/DDBJ whole genome shotgun (WGS) entry which is preliminary data.</text>
</comment>
<evidence type="ECO:0000313" key="2">
    <source>
        <dbReference type="EMBL" id="MDN5114576.1"/>
    </source>
</evidence>
<dbReference type="AlphaFoldDB" id="A0AAW7Q6L6"/>
<sequence length="133" mass="15819">MKFDFIGQEKIDIIIFALILIVFALIPAYFYIKNYDRNMQKYKEEQARRKAQGLSKYMKFIIYLTTILTIFTAIILYITVGFESKYFLVLFVLIILHFGFDLPILVHILLIINLFTLFAIDNGLLWKFLEKVF</sequence>
<name>A0AAW7Q6L6_9BACT</name>
<keyword evidence="1" id="KW-0472">Membrane</keyword>
<accession>A0AAW7Q6L6</accession>